<keyword evidence="6" id="KW-0498">Mitosis</keyword>
<keyword evidence="9" id="KW-0539">Nucleus</keyword>
<evidence type="ECO:0000256" key="11">
    <source>
        <dbReference type="ARBA" id="ARBA00023328"/>
    </source>
</evidence>
<comment type="subcellular location">
    <subcellularLocation>
        <location evidence="2">Chromosome</location>
        <location evidence="2">Centromere</location>
        <location evidence="2">Kinetochore</location>
    </subcellularLocation>
    <subcellularLocation>
        <location evidence="1">Nucleus</location>
    </subcellularLocation>
</comment>
<dbReference type="Gene3D" id="1.10.418.60">
    <property type="entry name" value="Ncd80 complex, Nuf2 subunit"/>
    <property type="match status" value="1"/>
</dbReference>
<evidence type="ECO:0000256" key="8">
    <source>
        <dbReference type="ARBA" id="ARBA00023054"/>
    </source>
</evidence>
<dbReference type="GO" id="GO:0005634">
    <property type="term" value="C:nucleus"/>
    <property type="evidence" value="ECO:0007669"/>
    <property type="project" value="UniProtKB-SubCell"/>
</dbReference>
<dbReference type="GO" id="GO:0045132">
    <property type="term" value="P:meiotic chromosome segregation"/>
    <property type="evidence" value="ECO:0007669"/>
    <property type="project" value="TreeGrafter"/>
</dbReference>
<dbReference type="Proteomes" id="UP001162090">
    <property type="component" value="Chromosome 15"/>
</dbReference>
<evidence type="ECO:0000256" key="10">
    <source>
        <dbReference type="ARBA" id="ARBA00023306"/>
    </source>
</evidence>
<evidence type="ECO:0000313" key="14">
    <source>
        <dbReference type="EMBL" id="CAI4051158.1"/>
    </source>
</evidence>
<evidence type="ECO:0000313" key="15">
    <source>
        <dbReference type="Proteomes" id="UP001162090"/>
    </source>
</evidence>
<evidence type="ECO:0000256" key="6">
    <source>
        <dbReference type="ARBA" id="ARBA00022776"/>
    </source>
</evidence>
<keyword evidence="8 12" id="KW-0175">Coiled coil</keyword>
<evidence type="ECO:0000256" key="7">
    <source>
        <dbReference type="ARBA" id="ARBA00022838"/>
    </source>
</evidence>
<gene>
    <name evidence="14" type="primary">SUVC15G0840</name>
    <name evidence="14" type="ORF">SUVC_15G0840</name>
</gene>
<dbReference type="GO" id="GO:0051383">
    <property type="term" value="P:kinetochore organization"/>
    <property type="evidence" value="ECO:0007669"/>
    <property type="project" value="TreeGrafter"/>
</dbReference>
<protein>
    <recommendedName>
        <fullName evidence="13">Kinetochore protein Nuf2 N-terminal domain-containing protein</fullName>
    </recommendedName>
</protein>
<dbReference type="Pfam" id="PF03800">
    <property type="entry name" value="Nuf2"/>
    <property type="match status" value="1"/>
</dbReference>
<evidence type="ECO:0000256" key="12">
    <source>
        <dbReference type="SAM" id="Coils"/>
    </source>
</evidence>
<feature type="coiled-coil region" evidence="12">
    <location>
        <begin position="178"/>
        <end position="208"/>
    </location>
</feature>
<dbReference type="GO" id="GO:0051315">
    <property type="term" value="P:attachment of mitotic spindle microtubules to kinetochore"/>
    <property type="evidence" value="ECO:0007669"/>
    <property type="project" value="TreeGrafter"/>
</dbReference>
<dbReference type="GO" id="GO:0007052">
    <property type="term" value="P:mitotic spindle organization"/>
    <property type="evidence" value="ECO:0007669"/>
    <property type="project" value="TreeGrafter"/>
</dbReference>
<proteinExistence type="inferred from homology"/>
<keyword evidence="11" id="KW-0137">Centromere</keyword>
<dbReference type="FunFam" id="1.10.418.60:FF:000004">
    <property type="entry name" value="Nuf2p"/>
    <property type="match status" value="1"/>
</dbReference>
<accession>A0AA35J7D1</accession>
<dbReference type="EMBL" id="OX365926">
    <property type="protein sequence ID" value="CAI4051158.1"/>
    <property type="molecule type" value="Genomic_DNA"/>
</dbReference>
<keyword evidence="5" id="KW-0132">Cell division</keyword>
<name>A0AA35J7D1_SACUV</name>
<feature type="coiled-coil region" evidence="12">
    <location>
        <begin position="400"/>
        <end position="431"/>
    </location>
</feature>
<dbReference type="InterPro" id="IPR038275">
    <property type="entry name" value="Nuf2_N_sf"/>
</dbReference>
<keyword evidence="4" id="KW-0158">Chromosome</keyword>
<dbReference type="AlphaFoldDB" id="A0AA35J7D1"/>
<dbReference type="GO" id="GO:0051301">
    <property type="term" value="P:cell division"/>
    <property type="evidence" value="ECO:0007669"/>
    <property type="project" value="UniProtKB-KW"/>
</dbReference>
<dbReference type="Gene3D" id="1.20.5.340">
    <property type="match status" value="1"/>
</dbReference>
<feature type="coiled-coil region" evidence="12">
    <location>
        <begin position="341"/>
        <end position="368"/>
    </location>
</feature>
<dbReference type="PANTHER" id="PTHR21650:SF2">
    <property type="entry name" value="KINETOCHORE PROTEIN NUF2"/>
    <property type="match status" value="1"/>
</dbReference>
<dbReference type="PANTHER" id="PTHR21650">
    <property type="entry name" value="MEMBRALIN/KINETOCHORE PROTEIN NUF2"/>
    <property type="match status" value="1"/>
</dbReference>
<sequence length="451" mass="52763">MSRNQDVFPVLDLEELVICLQSCDFALATQENIARPTSDYMVTLYKQIIENFMGISVESLLSSSNQETGENYFQDENENIYSDTLNVLVLNKICFKFFENIGVQDFNMTDLYKPEAQRTQRLLSAVVNYARFREERMFDCNSFILQMESLLGQLRSKFDDYNLIQQQLKQYEDLGGENIPDEEELQKLEEQNKDLEIQLKKLTKIQETLSIDYNDYKISKQSIFKDLETLSFQIVELESSRDKLIKISNTDTKELTEGIQELSDLLTQRKKTLQDLTVQQKSLQDTVATFETIISELYDVLRIISGEVQESNRTETELMGLKQNLINNKLKLLNVLETGILYKLEILQEQLDLQLKNLEKLSQDTANESRLNDSKLNEMQIKYENEIKPKIDKTDVFIQDELINGKINKLNDEIKQLQKNFEMEIKEIEIEYSLLSGHINKYMNEMLGYMQ</sequence>
<dbReference type="GO" id="GO:0044877">
    <property type="term" value="F:protein-containing complex binding"/>
    <property type="evidence" value="ECO:0007669"/>
    <property type="project" value="TreeGrafter"/>
</dbReference>
<evidence type="ECO:0000256" key="4">
    <source>
        <dbReference type="ARBA" id="ARBA00022454"/>
    </source>
</evidence>
<dbReference type="InterPro" id="IPR005549">
    <property type="entry name" value="Kinetochore_Nuf2_N"/>
</dbReference>
<feature type="domain" description="Kinetochore protein Nuf2 N-terminal" evidence="13">
    <location>
        <begin position="6"/>
        <end position="148"/>
    </location>
</feature>
<reference evidence="14" key="1">
    <citation type="submission" date="2022-10" db="EMBL/GenBank/DDBJ databases">
        <authorList>
            <person name="Byrne P K."/>
        </authorList>
    </citation>
    <scope>NUCLEOTIDE SEQUENCE</scope>
    <source>
        <strain evidence="14">CBS7001</strain>
    </source>
</reference>
<evidence type="ECO:0000256" key="1">
    <source>
        <dbReference type="ARBA" id="ARBA00004123"/>
    </source>
</evidence>
<keyword evidence="7" id="KW-0995">Kinetochore</keyword>
<evidence type="ECO:0000256" key="5">
    <source>
        <dbReference type="ARBA" id="ARBA00022618"/>
    </source>
</evidence>
<keyword evidence="10" id="KW-0131">Cell cycle</keyword>
<evidence type="ECO:0000256" key="3">
    <source>
        <dbReference type="ARBA" id="ARBA00005498"/>
    </source>
</evidence>
<dbReference type="GO" id="GO:0031262">
    <property type="term" value="C:Ndc80 complex"/>
    <property type="evidence" value="ECO:0007669"/>
    <property type="project" value="InterPro"/>
</dbReference>
<organism evidence="14 15">
    <name type="scientific">Saccharomyces uvarum</name>
    <name type="common">Yeast</name>
    <name type="synonym">Saccharomyces bayanus var. uvarum</name>
    <dbReference type="NCBI Taxonomy" id="230603"/>
    <lineage>
        <taxon>Eukaryota</taxon>
        <taxon>Fungi</taxon>
        <taxon>Dikarya</taxon>
        <taxon>Ascomycota</taxon>
        <taxon>Saccharomycotina</taxon>
        <taxon>Saccharomycetes</taxon>
        <taxon>Saccharomycetales</taxon>
        <taxon>Saccharomycetaceae</taxon>
        <taxon>Saccharomyces</taxon>
    </lineage>
</organism>
<evidence type="ECO:0000256" key="2">
    <source>
        <dbReference type="ARBA" id="ARBA00004629"/>
    </source>
</evidence>
<evidence type="ECO:0000256" key="9">
    <source>
        <dbReference type="ARBA" id="ARBA00023242"/>
    </source>
</evidence>
<evidence type="ECO:0000259" key="13">
    <source>
        <dbReference type="Pfam" id="PF03800"/>
    </source>
</evidence>
<comment type="similarity">
    <text evidence="3">Belongs to the NUF2 family.</text>
</comment>